<dbReference type="RefSeq" id="WP_159333007.1">
    <property type="nucleotide sequence ID" value="NZ_DAIQJZ010000133.1"/>
</dbReference>
<accession>A0A654DWS9</accession>
<feature type="signal peptide" evidence="1">
    <location>
        <begin position="1"/>
        <end position="23"/>
    </location>
</feature>
<gene>
    <name evidence="2" type="ORF">SPHINGO8BC_80003</name>
</gene>
<dbReference type="Proteomes" id="UP000432350">
    <property type="component" value="Unassembled WGS sequence"/>
</dbReference>
<dbReference type="AlphaFoldDB" id="A0A654DWS9"/>
<reference evidence="2 3" key="1">
    <citation type="submission" date="2019-10" db="EMBL/GenBank/DDBJ databases">
        <authorList>
            <person name="Karimi E."/>
        </authorList>
    </citation>
    <scope>NUCLEOTIDE SEQUENCE [LARGE SCALE GENOMIC DNA]</scope>
    <source>
        <strain evidence="2">Sphingobacterium sp. 8BC</strain>
    </source>
</reference>
<organism evidence="2 3">
    <name type="scientific">Sphingobacterium multivorum</name>
    <dbReference type="NCBI Taxonomy" id="28454"/>
    <lineage>
        <taxon>Bacteria</taxon>
        <taxon>Pseudomonadati</taxon>
        <taxon>Bacteroidota</taxon>
        <taxon>Sphingobacteriia</taxon>
        <taxon>Sphingobacteriales</taxon>
        <taxon>Sphingobacteriaceae</taxon>
        <taxon>Sphingobacterium</taxon>
    </lineage>
</organism>
<evidence type="ECO:0000313" key="2">
    <source>
        <dbReference type="EMBL" id="VXD07053.1"/>
    </source>
</evidence>
<sequence>MKKSILKVMLLGGVIFGASQVQASTIAEEVPVAQMEVLVEQEQGPVQCLAGVVIRGEQMEGHYPADVLDKILQMEIEKCFNGTHSSL</sequence>
<keyword evidence="1" id="KW-0732">Signal</keyword>
<dbReference type="EMBL" id="CABWMV010000027">
    <property type="protein sequence ID" value="VXD07053.1"/>
    <property type="molecule type" value="Genomic_DNA"/>
</dbReference>
<proteinExistence type="predicted"/>
<evidence type="ECO:0000313" key="3">
    <source>
        <dbReference type="Proteomes" id="UP000432350"/>
    </source>
</evidence>
<name>A0A654DWS9_SPHMU</name>
<evidence type="ECO:0000256" key="1">
    <source>
        <dbReference type="SAM" id="SignalP"/>
    </source>
</evidence>
<feature type="chain" id="PRO_5024932133" evidence="1">
    <location>
        <begin position="24"/>
        <end position="87"/>
    </location>
</feature>
<protein>
    <submittedName>
        <fullName evidence="2">Uncharacterized protein</fullName>
    </submittedName>
</protein>